<accession>A0A2T0B1Z9</accession>
<proteinExistence type="predicted"/>
<name>A0A2T0B1Z9_9CLOT</name>
<dbReference type="Proteomes" id="UP000237798">
    <property type="component" value="Unassembled WGS sequence"/>
</dbReference>
<dbReference type="PANTHER" id="PTHR12526:SF630">
    <property type="entry name" value="GLYCOSYLTRANSFERASE"/>
    <property type="match status" value="1"/>
</dbReference>
<dbReference type="GO" id="GO:0016740">
    <property type="term" value="F:transferase activity"/>
    <property type="evidence" value="ECO:0007669"/>
    <property type="project" value="UniProtKB-KW"/>
</dbReference>
<evidence type="ECO:0000313" key="1">
    <source>
        <dbReference type="EMBL" id="PRR77931.1"/>
    </source>
</evidence>
<comment type="caution">
    <text evidence="1">The sequence shown here is derived from an EMBL/GenBank/DDBJ whole genome shotgun (WGS) entry which is preliminary data.</text>
</comment>
<protein>
    <submittedName>
        <fullName evidence="1">Glycosyl transferases group 1</fullName>
    </submittedName>
</protein>
<reference evidence="1 2" key="1">
    <citation type="submission" date="2018-03" db="EMBL/GenBank/DDBJ databases">
        <title>Genome sequence of Clostridium luticellarii DSM 29923.</title>
        <authorList>
            <person name="Poehlein A."/>
            <person name="Daniel R."/>
        </authorList>
    </citation>
    <scope>NUCLEOTIDE SEQUENCE [LARGE SCALE GENOMIC DNA]</scope>
    <source>
        <strain evidence="1 2">DSM 29923</strain>
    </source>
</reference>
<keyword evidence="2" id="KW-1185">Reference proteome</keyword>
<dbReference type="PANTHER" id="PTHR12526">
    <property type="entry name" value="GLYCOSYLTRANSFERASE"/>
    <property type="match status" value="1"/>
</dbReference>
<dbReference type="Gene3D" id="3.40.50.2000">
    <property type="entry name" value="Glycogen Phosphorylase B"/>
    <property type="match status" value="1"/>
</dbReference>
<sequence>MDYEPNIQAVKWFCKDILPLIKNKIQDVKFYIVGKDPTREVKKLKNNNVIVTGKVKDMKNYFNITNICVIPLLSGGGVKIKLFEALGNGKIVITTSKGVEGTIFVNNEHLMVRNHAGEFAQACIEALSNPEDYNNMISSTLNVIENNYCWNAIGSYYNEFLEKLSRVETLQDVKRR</sequence>
<organism evidence="1 2">
    <name type="scientific">Clostridium luticellarii</name>
    <dbReference type="NCBI Taxonomy" id="1691940"/>
    <lineage>
        <taxon>Bacteria</taxon>
        <taxon>Bacillati</taxon>
        <taxon>Bacillota</taxon>
        <taxon>Clostridia</taxon>
        <taxon>Eubacteriales</taxon>
        <taxon>Clostridiaceae</taxon>
        <taxon>Clostridium</taxon>
    </lineage>
</organism>
<dbReference type="Pfam" id="PF13692">
    <property type="entry name" value="Glyco_trans_1_4"/>
    <property type="match status" value="1"/>
</dbReference>
<evidence type="ECO:0000313" key="2">
    <source>
        <dbReference type="Proteomes" id="UP000237798"/>
    </source>
</evidence>
<dbReference type="EMBL" id="PVXP01000144">
    <property type="protein sequence ID" value="PRR77931.1"/>
    <property type="molecule type" value="Genomic_DNA"/>
</dbReference>
<dbReference type="AlphaFoldDB" id="A0A2T0B1Z9"/>
<gene>
    <name evidence="1" type="ORF">CLLU_36840</name>
</gene>
<keyword evidence="1" id="KW-0808">Transferase</keyword>
<dbReference type="SUPFAM" id="SSF53756">
    <property type="entry name" value="UDP-Glycosyltransferase/glycogen phosphorylase"/>
    <property type="match status" value="1"/>
</dbReference>